<dbReference type="CDD" id="cd04019">
    <property type="entry name" value="C2C_MCTP_PRT_plant"/>
    <property type="match status" value="1"/>
</dbReference>
<dbReference type="InterPro" id="IPR000008">
    <property type="entry name" value="C2_dom"/>
</dbReference>
<keyword evidence="4" id="KW-0677">Repeat</keyword>
<dbReference type="SMART" id="SM00239">
    <property type="entry name" value="C2"/>
    <property type="match status" value="3"/>
</dbReference>
<evidence type="ECO:0000256" key="3">
    <source>
        <dbReference type="ARBA" id="ARBA00022692"/>
    </source>
</evidence>
<evidence type="ECO:0000256" key="4">
    <source>
        <dbReference type="ARBA" id="ARBA00022737"/>
    </source>
</evidence>
<evidence type="ECO:0000313" key="11">
    <source>
        <dbReference type="EMBL" id="KAB2612707.1"/>
    </source>
</evidence>
<dbReference type="PANTHER" id="PTHR31425">
    <property type="entry name" value="PHOSPHORIBOSYLANTHRANILATE TRANSFERASE ISOFORM 1"/>
    <property type="match status" value="1"/>
</dbReference>
<dbReference type="PROSITE" id="PS50004">
    <property type="entry name" value="C2"/>
    <property type="match status" value="3"/>
</dbReference>
<evidence type="ECO:0000259" key="10">
    <source>
        <dbReference type="PROSITE" id="PS50004"/>
    </source>
</evidence>
<reference evidence="11 12" key="1">
    <citation type="submission" date="2019-09" db="EMBL/GenBank/DDBJ databases">
        <authorList>
            <person name="Ou C."/>
        </authorList>
    </citation>
    <scope>NUCLEOTIDE SEQUENCE [LARGE SCALE GENOMIC DNA]</scope>
    <source>
        <strain evidence="11">S2</strain>
        <tissue evidence="11">Leaf</tissue>
    </source>
</reference>
<dbReference type="CDD" id="cd08379">
    <property type="entry name" value="C2D_MCTP_PRT_plant"/>
    <property type="match status" value="1"/>
</dbReference>
<evidence type="ECO:0000256" key="8">
    <source>
        <dbReference type="SAM" id="MobiDB-lite"/>
    </source>
</evidence>
<evidence type="ECO:0000313" key="12">
    <source>
        <dbReference type="Proteomes" id="UP000327157"/>
    </source>
</evidence>
<reference evidence="11 12" key="3">
    <citation type="submission" date="2019-11" db="EMBL/GenBank/DDBJ databases">
        <title>A de novo genome assembly of a pear dwarfing rootstock.</title>
        <authorList>
            <person name="Wang F."/>
            <person name="Wang J."/>
            <person name="Li S."/>
            <person name="Zhang Y."/>
            <person name="Fang M."/>
            <person name="Ma L."/>
            <person name="Zhao Y."/>
            <person name="Jiang S."/>
        </authorList>
    </citation>
    <scope>NUCLEOTIDE SEQUENCE [LARGE SCALE GENOMIC DNA]</scope>
    <source>
        <strain evidence="11">S2</strain>
        <tissue evidence="11">Leaf</tissue>
    </source>
</reference>
<feature type="transmembrane region" description="Helical" evidence="9">
    <location>
        <begin position="711"/>
        <end position="740"/>
    </location>
</feature>
<keyword evidence="3 9" id="KW-0812">Transmembrane</keyword>
<evidence type="ECO:0000256" key="1">
    <source>
        <dbReference type="ARBA" id="ARBA00004141"/>
    </source>
</evidence>
<feature type="domain" description="C2" evidence="10">
    <location>
        <begin position="345"/>
        <end position="466"/>
    </location>
</feature>
<dbReference type="AlphaFoldDB" id="A0A5N5GC17"/>
<dbReference type="InterPro" id="IPR035892">
    <property type="entry name" value="C2_domain_sf"/>
</dbReference>
<accession>A0A5N5GC17</accession>
<keyword evidence="5" id="KW-0106">Calcium</keyword>
<dbReference type="CDD" id="cd08378">
    <property type="entry name" value="C2B_MCTP_PRT_plant"/>
    <property type="match status" value="1"/>
</dbReference>
<dbReference type="GO" id="GO:0016020">
    <property type="term" value="C:membrane"/>
    <property type="evidence" value="ECO:0007669"/>
    <property type="project" value="UniProtKB-SubCell"/>
</dbReference>
<dbReference type="Pfam" id="PF08372">
    <property type="entry name" value="PRT_C"/>
    <property type="match status" value="1"/>
</dbReference>
<dbReference type="InterPro" id="IPR047259">
    <property type="entry name" value="QUIRKY-like"/>
</dbReference>
<gene>
    <name evidence="11" type="ORF">D8674_035023</name>
</gene>
<evidence type="ECO:0000256" key="6">
    <source>
        <dbReference type="ARBA" id="ARBA00022989"/>
    </source>
</evidence>
<dbReference type="InterPro" id="IPR013583">
    <property type="entry name" value="MCTP_C"/>
</dbReference>
<dbReference type="Pfam" id="PF00168">
    <property type="entry name" value="C2"/>
    <property type="match status" value="3"/>
</dbReference>
<comment type="caution">
    <text evidence="11">The sequence shown here is derived from an EMBL/GenBank/DDBJ whole genome shotgun (WGS) entry which is preliminary data.</text>
</comment>
<comment type="similarity">
    <text evidence="2">Belongs to the MCTP family.</text>
</comment>
<name>A0A5N5GC17_9ROSA</name>
<dbReference type="InterPro" id="IPR047257">
    <property type="entry name" value="C2B_MCTP_PRT_plant"/>
</dbReference>
<protein>
    <submittedName>
        <fullName evidence="11">Multiple C2 and transmembrane domain-containing protein 1-like</fullName>
    </submittedName>
</protein>
<dbReference type="OrthoDB" id="2015333at2759"/>
<feature type="transmembrane region" description="Helical" evidence="9">
    <location>
        <begin position="596"/>
        <end position="622"/>
    </location>
</feature>
<keyword evidence="12" id="KW-1185">Reference proteome</keyword>
<feature type="region of interest" description="Disordered" evidence="8">
    <location>
        <begin position="1"/>
        <end position="24"/>
    </location>
</feature>
<evidence type="ECO:0000256" key="2">
    <source>
        <dbReference type="ARBA" id="ARBA00007923"/>
    </source>
</evidence>
<dbReference type="InterPro" id="IPR047255">
    <property type="entry name" value="C2D_MCTP_PRT_plant"/>
</dbReference>
<dbReference type="SUPFAM" id="SSF49562">
    <property type="entry name" value="C2 domain (Calcium/lipid-binding domain, CaLB)"/>
    <property type="match status" value="3"/>
</dbReference>
<keyword evidence="7 9" id="KW-0472">Membrane</keyword>
<comment type="subcellular location">
    <subcellularLocation>
        <location evidence="1">Membrane</location>
        <topology evidence="1">Multi-pass membrane protein</topology>
    </subcellularLocation>
</comment>
<feature type="compositionally biased region" description="Basic and acidic residues" evidence="8">
    <location>
        <begin position="1"/>
        <end position="13"/>
    </location>
</feature>
<dbReference type="FunFam" id="2.60.40.150:FF:000090">
    <property type="entry name" value="C2 domain-containing protein"/>
    <property type="match status" value="1"/>
</dbReference>
<dbReference type="InterPro" id="IPR047258">
    <property type="entry name" value="C2C_MCTP_PRT_plant"/>
</dbReference>
<feature type="domain" description="C2" evidence="10">
    <location>
        <begin position="23"/>
        <end position="142"/>
    </location>
</feature>
<feature type="domain" description="C2" evidence="10">
    <location>
        <begin position="180"/>
        <end position="305"/>
    </location>
</feature>
<proteinExistence type="inferred from homology"/>
<keyword evidence="6 9" id="KW-1133">Transmembrane helix</keyword>
<evidence type="ECO:0000256" key="9">
    <source>
        <dbReference type="SAM" id="Phobius"/>
    </source>
</evidence>
<evidence type="ECO:0000256" key="7">
    <source>
        <dbReference type="ARBA" id="ARBA00023136"/>
    </source>
</evidence>
<dbReference type="EMBL" id="SMOL01000458">
    <property type="protein sequence ID" value="KAB2612707.1"/>
    <property type="molecule type" value="Genomic_DNA"/>
</dbReference>
<dbReference type="Gene3D" id="2.60.40.150">
    <property type="entry name" value="C2 domain"/>
    <property type="match status" value="3"/>
</dbReference>
<organism evidence="11 12">
    <name type="scientific">Pyrus ussuriensis x Pyrus communis</name>
    <dbReference type="NCBI Taxonomy" id="2448454"/>
    <lineage>
        <taxon>Eukaryota</taxon>
        <taxon>Viridiplantae</taxon>
        <taxon>Streptophyta</taxon>
        <taxon>Embryophyta</taxon>
        <taxon>Tracheophyta</taxon>
        <taxon>Spermatophyta</taxon>
        <taxon>Magnoliopsida</taxon>
        <taxon>eudicotyledons</taxon>
        <taxon>Gunneridae</taxon>
        <taxon>Pentapetalae</taxon>
        <taxon>rosids</taxon>
        <taxon>fabids</taxon>
        <taxon>Rosales</taxon>
        <taxon>Rosaceae</taxon>
        <taxon>Amygdaloideae</taxon>
        <taxon>Maleae</taxon>
        <taxon>Pyrus</taxon>
    </lineage>
</organism>
<reference evidence="12" key="2">
    <citation type="submission" date="2019-10" db="EMBL/GenBank/DDBJ databases">
        <title>A de novo genome assembly of a pear dwarfing rootstock.</title>
        <authorList>
            <person name="Wang F."/>
            <person name="Wang J."/>
            <person name="Li S."/>
            <person name="Zhang Y."/>
            <person name="Fang M."/>
            <person name="Ma L."/>
            <person name="Zhao Y."/>
            <person name="Jiang S."/>
        </authorList>
    </citation>
    <scope>NUCLEOTIDE SEQUENCE [LARGE SCALE GENOMIC DNA]</scope>
</reference>
<dbReference type="Proteomes" id="UP000327157">
    <property type="component" value="Chromosome 9"/>
</dbReference>
<sequence length="768" mass="87286">MAKQNTAKEDFSLKETSPNITGRRFSTGPMTSFDLVEHMQYLYVRIVKARDLPPTADPYVELNLGNYRAVTTPFKKNPNPEWNQVFAFSKDRIQAVSMEILVKDKAVVAQGGDHGTIGMFGFAMAECPSRVPPDSPLAPQWYMLEDQNKAKIRGDLMLSYWIGTQADEAFPDAWHADVASVSGDGLSSTRSKVYLSPRLWYMRVNVIQAQDLVLKDNNRKQAPEFFVKAQFGNVVLRSGVSTDKNFNPTWNEDLMFVVAEPFDDPLVVSVQEKTNNKEESAGQIVIPLRDVDKRIDATPATPKWYNLGTVEVVEGVLKEVKFASKIQIRVSLDGGYHVLDEPAHSTSDLRPTAKLLWKPPIGILELGILNATGLSPMKPKNRVDAYCVAKYGTKWVRARTVVDCLSPKWNEQYTWEVYDPCTVITIGVFDNGNLQGGDKLGMDLSIGKVKIRLSTLETGRIYTHSYPLVVLQPTGVKKMGEIQLALRFSCPSLPNMLHTYTRPLLPKMHYILPLSIYQLASLRHQAALILWLRLSRAEPPLRREVVDYMLDSTAHLWSFRRGKANFVRIIKLFDGLVMMFKGFDKIRKWTNTITTVLVHVAFTVMLFFPGPTICLMFLLLLLKGVWNYRKRPRQIVHIDTELSQAYGVHPEDLDEEFDTFPTKKTGDVLKRRYDRLRGIAGRIQAVLGDIATQGERVQSLLSWRDPRATTLFMIFCIIGMILFYICSLKLIVWLAGVYAMRHPKCRDRFPSLLQNLIRRMPARSDSML</sequence>
<dbReference type="PANTHER" id="PTHR31425:SF50">
    <property type="entry name" value="FT-INTERACTING PROTEIN 3-RELATED"/>
    <property type="match status" value="1"/>
</dbReference>
<evidence type="ECO:0000256" key="5">
    <source>
        <dbReference type="ARBA" id="ARBA00022837"/>
    </source>
</evidence>